<dbReference type="EMBL" id="CP109135">
    <property type="protein sequence ID" value="WSD20645.1"/>
    <property type="molecule type" value="Genomic_DNA"/>
</dbReference>
<protein>
    <recommendedName>
        <fullName evidence="5">DUF2127 domain-containing protein</fullName>
    </recommendedName>
</protein>
<evidence type="ECO:0000313" key="3">
    <source>
        <dbReference type="EMBL" id="WSD20645.1"/>
    </source>
</evidence>
<evidence type="ECO:0000256" key="1">
    <source>
        <dbReference type="SAM" id="MobiDB-lite"/>
    </source>
</evidence>
<keyword evidence="2" id="KW-0472">Membrane</keyword>
<keyword evidence="2" id="KW-0812">Transmembrane</keyword>
<name>A0ABZ1HQY3_STRPH</name>
<dbReference type="Proteomes" id="UP001340816">
    <property type="component" value="Chromosome"/>
</dbReference>
<organism evidence="3 4">
    <name type="scientific">Streptomyces phaeochromogenes</name>
    <dbReference type="NCBI Taxonomy" id="1923"/>
    <lineage>
        <taxon>Bacteria</taxon>
        <taxon>Bacillati</taxon>
        <taxon>Actinomycetota</taxon>
        <taxon>Actinomycetes</taxon>
        <taxon>Kitasatosporales</taxon>
        <taxon>Streptomycetaceae</taxon>
        <taxon>Streptomyces</taxon>
        <taxon>Streptomyces phaeochromogenes group</taxon>
    </lineage>
</organism>
<feature type="transmembrane region" description="Helical" evidence="2">
    <location>
        <begin position="80"/>
        <end position="99"/>
    </location>
</feature>
<evidence type="ECO:0000256" key="2">
    <source>
        <dbReference type="SAM" id="Phobius"/>
    </source>
</evidence>
<evidence type="ECO:0008006" key="5">
    <source>
        <dbReference type="Google" id="ProtNLM"/>
    </source>
</evidence>
<proteinExistence type="predicted"/>
<keyword evidence="4" id="KW-1185">Reference proteome</keyword>
<feature type="transmembrane region" description="Helical" evidence="2">
    <location>
        <begin position="24"/>
        <end position="43"/>
    </location>
</feature>
<accession>A0ABZ1HQY3</accession>
<gene>
    <name evidence="3" type="ORF">OHB35_49500</name>
</gene>
<evidence type="ECO:0000313" key="4">
    <source>
        <dbReference type="Proteomes" id="UP001340816"/>
    </source>
</evidence>
<sequence length="165" mass="17218">MTITSDVHAAVAPSDRADRIGRGLAAFASLATVGAFADGIIRMTDAADDRLWVEAWRTITYAFFIGLFALLAARPRQAAGIWELALAGKTALVVFAVIVGDIPEARLAGMVDFALVVVVALAYVLTRGWLAWQPGTTDPTRGVTAVASGGRTSSPAPDLRPPVAG</sequence>
<dbReference type="RefSeq" id="WP_326762289.1">
    <property type="nucleotide sequence ID" value="NZ_CP109135.1"/>
</dbReference>
<keyword evidence="2" id="KW-1133">Transmembrane helix</keyword>
<feature type="transmembrane region" description="Helical" evidence="2">
    <location>
        <begin position="55"/>
        <end position="73"/>
    </location>
</feature>
<reference evidence="3 4" key="1">
    <citation type="submission" date="2022-10" db="EMBL/GenBank/DDBJ databases">
        <title>The complete genomes of actinobacterial strains from the NBC collection.</title>
        <authorList>
            <person name="Joergensen T.S."/>
            <person name="Alvarez Arevalo M."/>
            <person name="Sterndorff E.B."/>
            <person name="Faurdal D."/>
            <person name="Vuksanovic O."/>
            <person name="Mourched A.-S."/>
            <person name="Charusanti P."/>
            <person name="Shaw S."/>
            <person name="Blin K."/>
            <person name="Weber T."/>
        </authorList>
    </citation>
    <scope>NUCLEOTIDE SEQUENCE [LARGE SCALE GENOMIC DNA]</scope>
    <source>
        <strain evidence="3 4">NBC 01752</strain>
    </source>
</reference>
<feature type="transmembrane region" description="Helical" evidence="2">
    <location>
        <begin position="105"/>
        <end position="125"/>
    </location>
</feature>
<feature type="region of interest" description="Disordered" evidence="1">
    <location>
        <begin position="139"/>
        <end position="165"/>
    </location>
</feature>